<protein>
    <submittedName>
        <fullName evidence="3">Uncharacterized protein</fullName>
    </submittedName>
</protein>
<dbReference type="Proteomes" id="UP000095283">
    <property type="component" value="Unplaced"/>
</dbReference>
<feature type="chain" id="PRO_5009310642" evidence="1">
    <location>
        <begin position="22"/>
        <end position="36"/>
    </location>
</feature>
<evidence type="ECO:0000313" key="2">
    <source>
        <dbReference type="Proteomes" id="UP000095283"/>
    </source>
</evidence>
<dbReference type="WBParaSite" id="Hba_04732">
    <property type="protein sequence ID" value="Hba_04732"/>
    <property type="gene ID" value="Hba_04732"/>
</dbReference>
<evidence type="ECO:0000313" key="3">
    <source>
        <dbReference type="WBParaSite" id="Hba_04732"/>
    </source>
</evidence>
<name>A0A1I7WID6_HETBA</name>
<dbReference type="AlphaFoldDB" id="A0A1I7WID6"/>
<keyword evidence="1" id="KW-0732">Signal</keyword>
<reference evidence="3" key="1">
    <citation type="submission" date="2016-11" db="UniProtKB">
        <authorList>
            <consortium name="WormBaseParasite"/>
        </authorList>
    </citation>
    <scope>IDENTIFICATION</scope>
</reference>
<feature type="signal peptide" evidence="1">
    <location>
        <begin position="1"/>
        <end position="21"/>
    </location>
</feature>
<evidence type="ECO:0000256" key="1">
    <source>
        <dbReference type="SAM" id="SignalP"/>
    </source>
</evidence>
<sequence length="36" mass="4409">MFFRYILLALLWSNTIQCSLSQTYILYSKRNCLKYN</sequence>
<keyword evidence="2" id="KW-1185">Reference proteome</keyword>
<accession>A0A1I7WID6</accession>
<organism evidence="2 3">
    <name type="scientific">Heterorhabditis bacteriophora</name>
    <name type="common">Entomopathogenic nematode worm</name>
    <dbReference type="NCBI Taxonomy" id="37862"/>
    <lineage>
        <taxon>Eukaryota</taxon>
        <taxon>Metazoa</taxon>
        <taxon>Ecdysozoa</taxon>
        <taxon>Nematoda</taxon>
        <taxon>Chromadorea</taxon>
        <taxon>Rhabditida</taxon>
        <taxon>Rhabditina</taxon>
        <taxon>Rhabditomorpha</taxon>
        <taxon>Strongyloidea</taxon>
        <taxon>Heterorhabditidae</taxon>
        <taxon>Heterorhabditis</taxon>
    </lineage>
</organism>
<proteinExistence type="predicted"/>